<dbReference type="GO" id="GO:0016491">
    <property type="term" value="F:oxidoreductase activity"/>
    <property type="evidence" value="ECO:0007669"/>
    <property type="project" value="UniProtKB-KW"/>
</dbReference>
<comment type="similarity">
    <text evidence="3">Belongs to the ustYa family.</text>
</comment>
<dbReference type="AlphaFoldDB" id="A0A6G1H9E8"/>
<organism evidence="6 7">
    <name type="scientific">Aulographum hederae CBS 113979</name>
    <dbReference type="NCBI Taxonomy" id="1176131"/>
    <lineage>
        <taxon>Eukaryota</taxon>
        <taxon>Fungi</taxon>
        <taxon>Dikarya</taxon>
        <taxon>Ascomycota</taxon>
        <taxon>Pezizomycotina</taxon>
        <taxon>Dothideomycetes</taxon>
        <taxon>Pleosporomycetidae</taxon>
        <taxon>Aulographales</taxon>
        <taxon>Aulographaceae</taxon>
    </lineage>
</organism>
<evidence type="ECO:0000256" key="2">
    <source>
        <dbReference type="ARBA" id="ARBA00023002"/>
    </source>
</evidence>
<dbReference type="Proteomes" id="UP000800041">
    <property type="component" value="Unassembled WGS sequence"/>
</dbReference>
<dbReference type="OrthoDB" id="3687641at2759"/>
<evidence type="ECO:0000313" key="7">
    <source>
        <dbReference type="Proteomes" id="UP000800041"/>
    </source>
</evidence>
<dbReference type="PANTHER" id="PTHR33365:SF11">
    <property type="entry name" value="TAT PATHWAY SIGNAL SEQUENCE"/>
    <property type="match status" value="1"/>
</dbReference>
<keyword evidence="2" id="KW-0560">Oxidoreductase</keyword>
<gene>
    <name evidence="6" type="ORF">K402DRAFT_350008</name>
</gene>
<keyword evidence="5" id="KW-0812">Transmembrane</keyword>
<keyword evidence="7" id="KW-1185">Reference proteome</keyword>
<sequence>MPRPSEIRTYAQVADDEDSRPLREEKEVSEEQDYRDTEIYNLARNLQRTNLYLRILLGLASFIILLILLGGAGAAYKTQRYENGRIGGGGEQGKVMAGKLIKSPVPELPLERTVFQKTPIFNERPNEKSDQAWNDLLPSTNRRLQDGRGFVYIPDSAKYDLPLGQETPWGMIYSTALFHQLHCLGQIRHYTWLLIDAVSQNDTAMQAELMDHLLGEDGGQHLHHCYDYLRQTIQCAGDMSIEWPRTEADGKTRIAVDGWGIPHECKSWSGIMDYMDKNHFNMSSNANIAPTEGLNTGLGSMEQLNDLEDLSEAFKNDAESFRQAQAEAAAAKAAVGGKSGVVSHVPPKSTWETGGMVE</sequence>
<dbReference type="Pfam" id="PF11807">
    <property type="entry name" value="UstYa"/>
    <property type="match status" value="1"/>
</dbReference>
<feature type="region of interest" description="Disordered" evidence="4">
    <location>
        <begin position="339"/>
        <end position="358"/>
    </location>
</feature>
<evidence type="ECO:0000256" key="5">
    <source>
        <dbReference type="SAM" id="Phobius"/>
    </source>
</evidence>
<evidence type="ECO:0000256" key="1">
    <source>
        <dbReference type="ARBA" id="ARBA00004685"/>
    </source>
</evidence>
<comment type="pathway">
    <text evidence="1">Mycotoxin biosynthesis.</text>
</comment>
<evidence type="ECO:0000256" key="3">
    <source>
        <dbReference type="ARBA" id="ARBA00035112"/>
    </source>
</evidence>
<dbReference type="EMBL" id="ML977144">
    <property type="protein sequence ID" value="KAF1989846.1"/>
    <property type="molecule type" value="Genomic_DNA"/>
</dbReference>
<reference evidence="6" key="1">
    <citation type="journal article" date="2020" name="Stud. Mycol.">
        <title>101 Dothideomycetes genomes: a test case for predicting lifestyles and emergence of pathogens.</title>
        <authorList>
            <person name="Haridas S."/>
            <person name="Albert R."/>
            <person name="Binder M."/>
            <person name="Bloem J."/>
            <person name="Labutti K."/>
            <person name="Salamov A."/>
            <person name="Andreopoulos B."/>
            <person name="Baker S."/>
            <person name="Barry K."/>
            <person name="Bills G."/>
            <person name="Bluhm B."/>
            <person name="Cannon C."/>
            <person name="Castanera R."/>
            <person name="Culley D."/>
            <person name="Daum C."/>
            <person name="Ezra D."/>
            <person name="Gonzalez J."/>
            <person name="Henrissat B."/>
            <person name="Kuo A."/>
            <person name="Liang C."/>
            <person name="Lipzen A."/>
            <person name="Lutzoni F."/>
            <person name="Magnuson J."/>
            <person name="Mondo S."/>
            <person name="Nolan M."/>
            <person name="Ohm R."/>
            <person name="Pangilinan J."/>
            <person name="Park H.-J."/>
            <person name="Ramirez L."/>
            <person name="Alfaro M."/>
            <person name="Sun H."/>
            <person name="Tritt A."/>
            <person name="Yoshinaga Y."/>
            <person name="Zwiers L.-H."/>
            <person name="Turgeon B."/>
            <person name="Goodwin S."/>
            <person name="Spatafora J."/>
            <person name="Crous P."/>
            <person name="Grigoriev I."/>
        </authorList>
    </citation>
    <scope>NUCLEOTIDE SEQUENCE</scope>
    <source>
        <strain evidence="6">CBS 113979</strain>
    </source>
</reference>
<keyword evidence="5" id="KW-0472">Membrane</keyword>
<evidence type="ECO:0000313" key="6">
    <source>
        <dbReference type="EMBL" id="KAF1989846.1"/>
    </source>
</evidence>
<dbReference type="GO" id="GO:0043386">
    <property type="term" value="P:mycotoxin biosynthetic process"/>
    <property type="evidence" value="ECO:0007669"/>
    <property type="project" value="InterPro"/>
</dbReference>
<feature type="region of interest" description="Disordered" evidence="4">
    <location>
        <begin position="1"/>
        <end position="30"/>
    </location>
</feature>
<evidence type="ECO:0000256" key="4">
    <source>
        <dbReference type="SAM" id="MobiDB-lite"/>
    </source>
</evidence>
<dbReference type="InterPro" id="IPR021765">
    <property type="entry name" value="UstYa-like"/>
</dbReference>
<protein>
    <submittedName>
        <fullName evidence="6">Uncharacterized protein</fullName>
    </submittedName>
</protein>
<feature type="transmembrane region" description="Helical" evidence="5">
    <location>
        <begin position="51"/>
        <end position="76"/>
    </location>
</feature>
<proteinExistence type="inferred from homology"/>
<name>A0A6G1H9E8_9PEZI</name>
<dbReference type="PANTHER" id="PTHR33365">
    <property type="entry name" value="YALI0B05434P"/>
    <property type="match status" value="1"/>
</dbReference>
<keyword evidence="5" id="KW-1133">Transmembrane helix</keyword>
<accession>A0A6G1H9E8</accession>